<protein>
    <submittedName>
        <fullName evidence="1">Uncharacterized protein</fullName>
    </submittedName>
</protein>
<evidence type="ECO:0000313" key="1">
    <source>
        <dbReference type="EMBL" id="KAJ9066097.1"/>
    </source>
</evidence>
<evidence type="ECO:0000313" key="2">
    <source>
        <dbReference type="Proteomes" id="UP001165960"/>
    </source>
</evidence>
<dbReference type="Proteomes" id="UP001165960">
    <property type="component" value="Unassembled WGS sequence"/>
</dbReference>
<accession>A0ACC2SUM1</accession>
<dbReference type="EMBL" id="QTSX02004307">
    <property type="protein sequence ID" value="KAJ9066097.1"/>
    <property type="molecule type" value="Genomic_DNA"/>
</dbReference>
<gene>
    <name evidence="1" type="ORF">DSO57_1012942</name>
</gene>
<comment type="caution">
    <text evidence="1">The sequence shown here is derived from an EMBL/GenBank/DDBJ whole genome shotgun (WGS) entry which is preliminary data.</text>
</comment>
<reference evidence="1" key="1">
    <citation type="submission" date="2022-04" db="EMBL/GenBank/DDBJ databases">
        <title>Genome of the entomopathogenic fungus Entomophthora muscae.</title>
        <authorList>
            <person name="Elya C."/>
            <person name="Lovett B.R."/>
            <person name="Lee E."/>
            <person name="Macias A.M."/>
            <person name="Hajek A.E."/>
            <person name="De Bivort B.L."/>
            <person name="Kasson M.T."/>
            <person name="De Fine Licht H.H."/>
            <person name="Stajich J.E."/>
        </authorList>
    </citation>
    <scope>NUCLEOTIDE SEQUENCE</scope>
    <source>
        <strain evidence="1">Berkeley</strain>
    </source>
</reference>
<proteinExistence type="predicted"/>
<keyword evidence="2" id="KW-1185">Reference proteome</keyword>
<sequence length="457" mass="51865">MVLEWMGQSDAGEEAWKWAGCKARRSRLLSYNQRYGNREGMSHEKGIDSDLAPLVVVEGFLGDPGLGCWHHLIECQARRRLVISVRLGAMSSVHDRCWGRVDYGEQHAVEMGHGRFGLEYAGAYPQWSAEHPVHFLGHSLGGLTVWHLQQMLQRNEFGFQTNADWVRSLGTFSAPLRGTTTTYIMGCCEGKPSTVRSWTVGGVLYCLAYLLAWLNWTILHMAMFDPSLAHWDLDKHSILELAYNIYTGLRFDGGRDNAAYDLSVEVAEALNKDAVTFPTTYYRSYAVSMTSPCMSLFHVDEPTKRPPLVVLVASLMGGFTFQSLPYPSENWRDNDGVVPVISQCHPGDCRRGFCQHRTFNQTRESIFHRPVPGEWAVTHINDASHFEVIRCPLPDLPPAYRTIMEDYWQWVDQIDKLSKTIRAKPQLTLQRPFSQPYSPFVYISSPIPFPSSPIAIR</sequence>
<name>A0ACC2SUM1_9FUNG</name>
<organism evidence="1 2">
    <name type="scientific">Entomophthora muscae</name>
    <dbReference type="NCBI Taxonomy" id="34485"/>
    <lineage>
        <taxon>Eukaryota</taxon>
        <taxon>Fungi</taxon>
        <taxon>Fungi incertae sedis</taxon>
        <taxon>Zoopagomycota</taxon>
        <taxon>Entomophthoromycotina</taxon>
        <taxon>Entomophthoromycetes</taxon>
        <taxon>Entomophthorales</taxon>
        <taxon>Entomophthoraceae</taxon>
        <taxon>Entomophthora</taxon>
    </lineage>
</organism>